<dbReference type="EMBL" id="MN739256">
    <property type="protein sequence ID" value="QHS95715.1"/>
    <property type="molecule type" value="Genomic_DNA"/>
</dbReference>
<organism evidence="1">
    <name type="scientific">viral metagenome</name>
    <dbReference type="NCBI Taxonomy" id="1070528"/>
    <lineage>
        <taxon>unclassified sequences</taxon>
        <taxon>metagenomes</taxon>
        <taxon>organismal metagenomes</taxon>
    </lineage>
</organism>
<protein>
    <submittedName>
        <fullName evidence="1">Uncharacterized protein</fullName>
    </submittedName>
</protein>
<dbReference type="AlphaFoldDB" id="A0A6C0BTE8"/>
<name>A0A6C0BTE8_9ZZZZ</name>
<reference evidence="1" key="1">
    <citation type="journal article" date="2020" name="Nature">
        <title>Giant virus diversity and host interactions through global metagenomics.</title>
        <authorList>
            <person name="Schulz F."/>
            <person name="Roux S."/>
            <person name="Paez-Espino D."/>
            <person name="Jungbluth S."/>
            <person name="Walsh D.A."/>
            <person name="Denef V.J."/>
            <person name="McMahon K.D."/>
            <person name="Konstantinidis K.T."/>
            <person name="Eloe-Fadrosh E.A."/>
            <person name="Kyrpides N.C."/>
            <person name="Woyke T."/>
        </authorList>
    </citation>
    <scope>NUCLEOTIDE SEQUENCE</scope>
    <source>
        <strain evidence="1">GVMAG-M-3300018868-6</strain>
    </source>
</reference>
<sequence length="165" mass="19907">MTNYNHHREPTAINKLILEHIDFVMDEECEKKGTTQEDVWNIERILSWERFGSTICATCTKNCEKLLLLIPKWQSEYDYDGVIRRGTTEYRELPYKIKYFCERIAMDHVQRSVWTPYDLYYYGQNFYMKYMGETDITEIIDLKISNAINERNIEYLFGKFMSSKK</sequence>
<evidence type="ECO:0000313" key="1">
    <source>
        <dbReference type="EMBL" id="QHS95715.1"/>
    </source>
</evidence>
<proteinExistence type="predicted"/>
<accession>A0A6C0BTE8</accession>